<reference evidence="5 6" key="1">
    <citation type="submission" date="2015-05" db="EMBL/GenBank/DDBJ databases">
        <authorList>
            <person name="Wang D.B."/>
            <person name="Wang M."/>
        </authorList>
    </citation>
    <scope>NUCLEOTIDE SEQUENCE [LARGE SCALE GENOMIC DNA]</scope>
    <source>
        <strain evidence="5">VL1</strain>
    </source>
</reference>
<feature type="transmembrane region" description="Helical" evidence="4">
    <location>
        <begin position="71"/>
        <end position="97"/>
    </location>
</feature>
<dbReference type="InterPro" id="IPR018509">
    <property type="entry name" value="DHquinase_II_CS"/>
</dbReference>
<proteinExistence type="inferred from homology"/>
<evidence type="ECO:0000313" key="6">
    <source>
        <dbReference type="Proteomes" id="UP000044602"/>
    </source>
</evidence>
<dbReference type="Proteomes" id="UP000044602">
    <property type="component" value="Unassembled WGS sequence"/>
</dbReference>
<keyword evidence="4" id="KW-1133">Transmembrane helix</keyword>
<evidence type="ECO:0000256" key="4">
    <source>
        <dbReference type="SAM" id="Phobius"/>
    </source>
</evidence>
<dbReference type="NCBIfam" id="NF003807">
    <property type="entry name" value="PRK05395.1-4"/>
    <property type="match status" value="1"/>
</dbReference>
<name>A0A0G4KFJ6_VERLO</name>
<evidence type="ECO:0000256" key="3">
    <source>
        <dbReference type="ARBA" id="ARBA00023239"/>
    </source>
</evidence>
<dbReference type="PANTHER" id="PTHR21272:SF3">
    <property type="entry name" value="CATABOLIC 3-DEHYDROQUINASE"/>
    <property type="match status" value="1"/>
</dbReference>
<evidence type="ECO:0000256" key="2">
    <source>
        <dbReference type="ARBA" id="ARBA00022911"/>
    </source>
</evidence>
<keyword evidence="4" id="KW-0812">Transmembrane</keyword>
<dbReference type="InterPro" id="IPR001874">
    <property type="entry name" value="DHquinase_II"/>
</dbReference>
<keyword evidence="6" id="KW-1185">Reference proteome</keyword>
<evidence type="ECO:0000313" key="5">
    <source>
        <dbReference type="EMBL" id="CRJ88551.1"/>
    </source>
</evidence>
<dbReference type="GO" id="GO:0003855">
    <property type="term" value="F:3-dehydroquinate dehydratase activity"/>
    <property type="evidence" value="ECO:0007669"/>
    <property type="project" value="UniProtKB-EC"/>
</dbReference>
<dbReference type="NCBIfam" id="NF003806">
    <property type="entry name" value="PRK05395.1-3"/>
    <property type="match status" value="1"/>
</dbReference>
<dbReference type="NCBIfam" id="NF003804">
    <property type="entry name" value="PRK05395.1-1"/>
    <property type="match status" value="1"/>
</dbReference>
<accession>A0A0G4KFJ6</accession>
<dbReference type="EMBL" id="CVQH01000669">
    <property type="protein sequence ID" value="CRJ88551.1"/>
    <property type="molecule type" value="Genomic_DNA"/>
</dbReference>
<dbReference type="HAMAP" id="MF_00169">
    <property type="entry name" value="AroQ"/>
    <property type="match status" value="1"/>
</dbReference>
<organism evidence="5 6">
    <name type="scientific">Verticillium longisporum</name>
    <name type="common">Verticillium dahliae var. longisporum</name>
    <dbReference type="NCBI Taxonomy" id="100787"/>
    <lineage>
        <taxon>Eukaryota</taxon>
        <taxon>Fungi</taxon>
        <taxon>Dikarya</taxon>
        <taxon>Ascomycota</taxon>
        <taxon>Pezizomycotina</taxon>
        <taxon>Sordariomycetes</taxon>
        <taxon>Hypocreomycetidae</taxon>
        <taxon>Glomerellales</taxon>
        <taxon>Plectosphaerellaceae</taxon>
        <taxon>Verticillium</taxon>
    </lineage>
</organism>
<dbReference type="Gene3D" id="3.40.50.9100">
    <property type="entry name" value="Dehydroquinase, class II"/>
    <property type="match status" value="1"/>
</dbReference>
<dbReference type="Pfam" id="PF01220">
    <property type="entry name" value="DHquinase_II"/>
    <property type="match status" value="1"/>
</dbReference>
<keyword evidence="4" id="KW-0472">Membrane</keyword>
<dbReference type="PANTHER" id="PTHR21272">
    <property type="entry name" value="CATABOLIC 3-DEHYDROQUINASE"/>
    <property type="match status" value="1"/>
</dbReference>
<dbReference type="AlphaFoldDB" id="A0A0G4KFJ6"/>
<keyword evidence="2" id="KW-0672">Quinate metabolism</keyword>
<dbReference type="STRING" id="100787.A0A0G4KFJ6"/>
<dbReference type="PROSITE" id="PS01029">
    <property type="entry name" value="DEHYDROQUINASE_II"/>
    <property type="match status" value="1"/>
</dbReference>
<dbReference type="NCBIfam" id="TIGR01088">
    <property type="entry name" value="aroQ"/>
    <property type="match status" value="1"/>
</dbReference>
<feature type="non-terminal residue" evidence="5">
    <location>
        <position position="261"/>
    </location>
</feature>
<dbReference type="CDD" id="cd00466">
    <property type="entry name" value="DHQase_II"/>
    <property type="match status" value="1"/>
</dbReference>
<dbReference type="GO" id="GO:0019631">
    <property type="term" value="P:quinate catabolic process"/>
    <property type="evidence" value="ECO:0007669"/>
    <property type="project" value="TreeGrafter"/>
</dbReference>
<dbReference type="InterPro" id="IPR036441">
    <property type="entry name" value="DHquinase_II_sf"/>
</dbReference>
<dbReference type="SUPFAM" id="SSF52304">
    <property type="entry name" value="Type II 3-dehydroquinate dehydratase"/>
    <property type="match status" value="1"/>
</dbReference>
<gene>
    <name evidence="5" type="ORF">BN1708_009281</name>
</gene>
<dbReference type="NCBIfam" id="NF003805">
    <property type="entry name" value="PRK05395.1-2"/>
    <property type="match status" value="1"/>
</dbReference>
<keyword evidence="3" id="KW-0456">Lyase</keyword>
<evidence type="ECO:0000256" key="1">
    <source>
        <dbReference type="ARBA" id="ARBA00012060"/>
    </source>
</evidence>
<sequence>MLVQSSPHRSGGCSADLMADKLSPMGYMYTPTYMLCSRGPGRRLIHLERHSSEPSFVAAISWLVIRGHQSAWLLILAVPILAVLILAVLILALIPFAPYPPPSQHTPIMASRILLINGPNLNLLGTREPSVYGSTTLADVVEQAKTQAAGLNVHLEAFQSNHEGAIVDRIHDARGTIDAIVINPGAYTHTSVAIRDALLGVDIPFVETHISNVHAREAWRRHSYLSDKAVAVICGLGTHGYTAAVEFAARHMKMKEGCSFT</sequence>
<protein>
    <recommendedName>
        <fullName evidence="1">3-dehydroquinate dehydratase</fullName>
        <ecNumber evidence="1">4.2.1.10</ecNumber>
    </recommendedName>
</protein>
<dbReference type="EC" id="4.2.1.10" evidence="1"/>